<keyword evidence="2" id="KW-1185">Reference proteome</keyword>
<name>A0A5E4M7B9_9HEMI</name>
<dbReference type="AlphaFoldDB" id="A0A5E4M7B9"/>
<organism evidence="1 2">
    <name type="scientific">Cinara cedri</name>
    <dbReference type="NCBI Taxonomy" id="506608"/>
    <lineage>
        <taxon>Eukaryota</taxon>
        <taxon>Metazoa</taxon>
        <taxon>Ecdysozoa</taxon>
        <taxon>Arthropoda</taxon>
        <taxon>Hexapoda</taxon>
        <taxon>Insecta</taxon>
        <taxon>Pterygota</taxon>
        <taxon>Neoptera</taxon>
        <taxon>Paraneoptera</taxon>
        <taxon>Hemiptera</taxon>
        <taxon>Sternorrhyncha</taxon>
        <taxon>Aphidomorpha</taxon>
        <taxon>Aphidoidea</taxon>
        <taxon>Aphididae</taxon>
        <taxon>Lachninae</taxon>
        <taxon>Cinara</taxon>
    </lineage>
</organism>
<evidence type="ECO:0000313" key="1">
    <source>
        <dbReference type="EMBL" id="VVC26700.1"/>
    </source>
</evidence>
<gene>
    <name evidence="1" type="ORF">CINCED_3A024560</name>
</gene>
<protein>
    <submittedName>
        <fullName evidence="1">Uncharacterized protein</fullName>
    </submittedName>
</protein>
<evidence type="ECO:0000313" key="2">
    <source>
        <dbReference type="Proteomes" id="UP000325440"/>
    </source>
</evidence>
<reference evidence="1 2" key="1">
    <citation type="submission" date="2019-08" db="EMBL/GenBank/DDBJ databases">
        <authorList>
            <person name="Alioto T."/>
            <person name="Alioto T."/>
            <person name="Gomez Garrido J."/>
        </authorList>
    </citation>
    <scope>NUCLEOTIDE SEQUENCE [LARGE SCALE GENOMIC DNA]</scope>
</reference>
<accession>A0A5E4M7B9</accession>
<sequence length="133" mass="15870">MKQCRAYSGADIDSDYNLIVLVAKLKLKTLKKNKIQNRLNLDKLKQEDIRTKFAIECNNAINNHWQDGVKRKNQWITEEIITLMEQRRKFKNSNITKQKVKRWKEYVEELYNGNLNESVLEKEEIVKKDDKGE</sequence>
<dbReference type="EMBL" id="CABPRJ010000042">
    <property type="protein sequence ID" value="VVC26700.1"/>
    <property type="molecule type" value="Genomic_DNA"/>
</dbReference>
<proteinExistence type="predicted"/>
<dbReference type="Proteomes" id="UP000325440">
    <property type="component" value="Unassembled WGS sequence"/>
</dbReference>